<evidence type="ECO:0000256" key="1">
    <source>
        <dbReference type="SAM" id="MobiDB-lite"/>
    </source>
</evidence>
<feature type="compositionally biased region" description="Low complexity" evidence="1">
    <location>
        <begin position="552"/>
        <end position="572"/>
    </location>
</feature>
<evidence type="ECO:0000259" key="2">
    <source>
        <dbReference type="Pfam" id="PF26188"/>
    </source>
</evidence>
<reference evidence="3" key="2">
    <citation type="submission" date="2013-10" db="EMBL/GenBank/DDBJ databases">
        <authorList>
            <person name="Aslett M."/>
        </authorList>
    </citation>
    <scope>NUCLEOTIDE SEQUENCE [LARGE SCALE GENOMIC DNA]</scope>
    <source>
        <strain evidence="3">Houghton</strain>
    </source>
</reference>
<dbReference type="VEuPathDB" id="ToxoDB:ETH_00031970"/>
<feature type="domain" description="RNA-editing substrate-binding complex 6 protein" evidence="2">
    <location>
        <begin position="108"/>
        <end position="315"/>
    </location>
</feature>
<feature type="region of interest" description="Disordered" evidence="1">
    <location>
        <begin position="552"/>
        <end position="577"/>
    </location>
</feature>
<dbReference type="InterPro" id="IPR058917">
    <property type="entry name" value="RESC6_dom"/>
</dbReference>
<evidence type="ECO:0000313" key="3">
    <source>
        <dbReference type="EMBL" id="CDJ42760.1"/>
    </source>
</evidence>
<dbReference type="VEuPathDB" id="ToxoDB:ETH2_1513700"/>
<dbReference type="RefSeq" id="XP_013233510.1">
    <property type="nucleotide sequence ID" value="XM_013378056.1"/>
</dbReference>
<dbReference type="Proteomes" id="UP000030747">
    <property type="component" value="Unassembled WGS sequence"/>
</dbReference>
<dbReference type="OMA" id="HERRPQD"/>
<accession>U6L4R0</accession>
<organism evidence="3 4">
    <name type="scientific">Eimeria tenella</name>
    <name type="common">Coccidian parasite</name>
    <dbReference type="NCBI Taxonomy" id="5802"/>
    <lineage>
        <taxon>Eukaryota</taxon>
        <taxon>Sar</taxon>
        <taxon>Alveolata</taxon>
        <taxon>Apicomplexa</taxon>
        <taxon>Conoidasida</taxon>
        <taxon>Coccidia</taxon>
        <taxon>Eucoccidiorida</taxon>
        <taxon>Eimeriorina</taxon>
        <taxon>Eimeriidae</taxon>
        <taxon>Eimeria</taxon>
    </lineage>
</organism>
<evidence type="ECO:0000313" key="4">
    <source>
        <dbReference type="Proteomes" id="UP000030747"/>
    </source>
</evidence>
<reference evidence="3" key="1">
    <citation type="submission" date="2013-10" db="EMBL/GenBank/DDBJ databases">
        <title>Genomic analysis of the causative agents of coccidiosis in chickens.</title>
        <authorList>
            <person name="Reid A.J."/>
            <person name="Blake D."/>
            <person name="Billington K."/>
            <person name="Browne H."/>
            <person name="Dunn M."/>
            <person name="Hung S."/>
            <person name="Kawahara F."/>
            <person name="Miranda-Saavedra D."/>
            <person name="Mourier T."/>
            <person name="Nagra H."/>
            <person name="Otto T.D."/>
            <person name="Rawlings N."/>
            <person name="Sanchez A."/>
            <person name="Sanders M."/>
            <person name="Subramaniam C."/>
            <person name="Tay Y."/>
            <person name="Dear P."/>
            <person name="Doerig C."/>
            <person name="Gruber A."/>
            <person name="Parkinson J."/>
            <person name="Shirley M."/>
            <person name="Wan K.L."/>
            <person name="Berriman M."/>
            <person name="Tomley F."/>
            <person name="Pain A."/>
        </authorList>
    </citation>
    <scope>NUCLEOTIDE SEQUENCE [LARGE SCALE GENOMIC DNA]</scope>
    <source>
        <strain evidence="3">Houghton</strain>
    </source>
</reference>
<name>U6L4R0_EIMTE</name>
<sequence length="795" mass="85391">MKLLKGAPFVALHGGPWGWGALWRPPRRLGHHIQGHRASTVSFFKERRELSGAPPAAALTVAGPAAAARCVPTEAAAAEDATDVSAAADGHYVATMTPFVLTRSILKAARNQQRDLKLWAAFARRGAAIAASVPGEDLCRILSAFGSMGLRHPSFLSAAAAALAPQLHLLSPAAVCRVAQAYGQLLCVHPALQQQLQREVARNAASMTANQVAFTFASLARLGAPPGPLLRVLRRELIVKRDALSPGALVVSLHAAGVLQLHDGKLLAALSAALCRLVGSLDSKGLALTANALTRLQVRNQFVLQLLVASARRLLLLQQQQHKQHQHQRMQPRDLAMLVHAAVAGEAASPSFIKAAANAATRRMQAYDLQALCLVAASLTKYFRQEEQRKQQQEERLTQEELFKLLEKAGERAGQLASQLTPLAVCCLVDAFAAVGFRYGPLLFHVPRHVAYCCGDEEGAAVTGAEEAEKGGTTPEKAADTGTALIATTAAAEAAADTAAAGSAAEAAGGSVKRYSVCQLAILLRAFRRLDMNACALLPYALAALPPVERQSNEQQEQKLQTQQHAEQQDTQSAAGNVEEADVVSAAGIAATGPAATEEPSGASRPLLHSLVWILESAAANSFVDRQGLFLLYEHLAMRASELPPHALAAVWDCVARLGVFTSQLVQSLQRQMLIPQEVRCFSQQQLQRMRQAILGLGLSPGQFGLIRVPWGLVPQWQQQQLMLQSELKQQELRESSRVYVYLTLKQQQRLKEDGTELLEEAAADEAEEVAIRANDFKGVLLRPPTSYSACESTC</sequence>
<keyword evidence="4" id="KW-1185">Reference proteome</keyword>
<dbReference type="EMBL" id="HG675735">
    <property type="protein sequence ID" value="CDJ42760.1"/>
    <property type="molecule type" value="Genomic_DNA"/>
</dbReference>
<dbReference type="AlphaFoldDB" id="U6L4R0"/>
<protein>
    <recommendedName>
        <fullName evidence="2">RNA-editing substrate-binding complex 6 protein domain-containing protein</fullName>
    </recommendedName>
</protein>
<dbReference type="OrthoDB" id="62798at2759"/>
<gene>
    <name evidence="3" type="ORF">ETH_00031970</name>
</gene>
<dbReference type="Pfam" id="PF26188">
    <property type="entry name" value="RESC6"/>
    <property type="match status" value="1"/>
</dbReference>
<proteinExistence type="predicted"/>
<dbReference type="GeneID" id="25255460"/>